<comment type="catalytic activity">
    <reaction evidence="3">
        <text>Cleavage of hydrophobic, N-terminal signal or leader sequences from secreted and periplasmic proteins.</text>
        <dbReference type="EC" id="3.4.21.89"/>
    </reaction>
</comment>
<accession>G2DBS5</accession>
<dbReference type="InterPro" id="IPR019533">
    <property type="entry name" value="Peptidase_S26"/>
</dbReference>
<dbReference type="EC" id="3.4.21.89" evidence="3"/>
<dbReference type="InterPro" id="IPR036286">
    <property type="entry name" value="LexA/Signal_pep-like_sf"/>
</dbReference>
<keyword evidence="3" id="KW-0472">Membrane</keyword>
<sequence>MTTQTLAIESTDPHPKFHRFARWLGITLGIIISIWLISLMLSPWYRLGINGTDSLPGVLYLVLKTEVPTTRGDLVAFYPPENRFYPREMFFIKKAMGMPGDKVTRKGQDFYINGKYIATAKTRSRSGKPLQPGPAGVIPNGYYFVWTPHPDSYDSRYEDIGWIPEDRVIGRAVRLF</sequence>
<keyword evidence="3" id="KW-1133">Transmembrane helix</keyword>
<dbReference type="GO" id="GO:0009003">
    <property type="term" value="F:signal peptidase activity"/>
    <property type="evidence" value="ECO:0007669"/>
    <property type="project" value="UniProtKB-EC"/>
</dbReference>
<keyword evidence="6" id="KW-1185">Reference proteome</keyword>
<dbReference type="PANTHER" id="PTHR43390">
    <property type="entry name" value="SIGNAL PEPTIDASE I"/>
    <property type="match status" value="1"/>
</dbReference>
<evidence type="ECO:0000256" key="1">
    <source>
        <dbReference type="ARBA" id="ARBA00009370"/>
    </source>
</evidence>
<evidence type="ECO:0000313" key="5">
    <source>
        <dbReference type="EMBL" id="EGV51938.1"/>
    </source>
</evidence>
<keyword evidence="3" id="KW-0378">Hydrolase</keyword>
<dbReference type="GO" id="GO:0016020">
    <property type="term" value="C:membrane"/>
    <property type="evidence" value="ECO:0007669"/>
    <property type="project" value="UniProtKB-SubCell"/>
</dbReference>
<evidence type="ECO:0000256" key="2">
    <source>
        <dbReference type="ARBA" id="ARBA00019232"/>
    </source>
</evidence>
<comment type="similarity">
    <text evidence="1 3">Belongs to the peptidase S26 family.</text>
</comment>
<keyword evidence="3 5" id="KW-0645">Protease</keyword>
<dbReference type="GO" id="GO:0004252">
    <property type="term" value="F:serine-type endopeptidase activity"/>
    <property type="evidence" value="ECO:0007669"/>
    <property type="project" value="InterPro"/>
</dbReference>
<dbReference type="AlphaFoldDB" id="G2DBS5"/>
<gene>
    <name evidence="5" type="ORF">Rifp1Sym_au00180</name>
</gene>
<organism evidence="5 6">
    <name type="scientific">endosymbiont of Riftia pachyptila</name>
    <name type="common">vent Ph05</name>
    <dbReference type="NCBI Taxonomy" id="1048808"/>
    <lineage>
        <taxon>Bacteria</taxon>
        <taxon>Pseudomonadati</taxon>
        <taxon>Pseudomonadota</taxon>
        <taxon>Gammaproteobacteria</taxon>
        <taxon>sulfur-oxidizing symbionts</taxon>
    </lineage>
</organism>
<dbReference type="GO" id="GO:0006465">
    <property type="term" value="P:signal peptide processing"/>
    <property type="evidence" value="ECO:0007669"/>
    <property type="project" value="InterPro"/>
</dbReference>
<proteinExistence type="inferred from homology"/>
<comment type="caution">
    <text evidence="3">Lacks conserved residue(s) required for the propagation of feature annotation.</text>
</comment>
<dbReference type="Gene3D" id="2.10.109.10">
    <property type="entry name" value="Umud Fragment, subunit A"/>
    <property type="match status" value="1"/>
</dbReference>
<dbReference type="Pfam" id="PF10502">
    <property type="entry name" value="Peptidase_S26"/>
    <property type="match status" value="1"/>
</dbReference>
<comment type="caution">
    <text evidence="5">The sequence shown here is derived from an EMBL/GenBank/DDBJ whole genome shotgun (WGS) entry which is preliminary data.</text>
</comment>
<evidence type="ECO:0000313" key="6">
    <source>
        <dbReference type="Proteomes" id="UP000004491"/>
    </source>
</evidence>
<dbReference type="RefSeq" id="WP_005960072.1">
    <property type="nucleotide sequence ID" value="NZ_AFOC01000021.1"/>
</dbReference>
<comment type="subcellular location">
    <subcellularLocation>
        <location evidence="3">Membrane</location>
        <topology evidence="3">Multi-pass membrane protein</topology>
    </subcellularLocation>
</comment>
<dbReference type="Proteomes" id="UP000004491">
    <property type="component" value="Unassembled WGS sequence"/>
</dbReference>
<protein>
    <recommendedName>
        <fullName evidence="2 3">Signal peptidase I</fullName>
        <ecNumber evidence="3">3.4.21.89</ecNumber>
    </recommendedName>
</protein>
<dbReference type="EMBL" id="AFOC01000021">
    <property type="protein sequence ID" value="EGV51938.1"/>
    <property type="molecule type" value="Genomic_DNA"/>
</dbReference>
<feature type="transmembrane region" description="Helical" evidence="3">
    <location>
        <begin position="20"/>
        <end position="41"/>
    </location>
</feature>
<reference evidence="5" key="1">
    <citation type="journal article" date="2011" name="ISME J.">
        <title>The endosymbionts of the deep-sea tubeworms Riftia pachyptila and Tevnia jerichonana share an identical physiology as revealed by proteogenomic analyses.</title>
        <authorList>
            <person name="Gardebrecht A."/>
            <person name="Markert S."/>
            <person name="Felbeck H."/>
            <person name="Thuermer A."/>
            <person name="Albrecht D."/>
            <person name="Wollherr A."/>
            <person name="Kabisch J."/>
            <person name="Lehmann R."/>
            <person name="Daniel R."/>
            <person name="Liesegang H."/>
            <person name="Hecker M."/>
            <person name="Sievert S.M."/>
            <person name="Schweder T."/>
        </authorList>
    </citation>
    <scope>NUCLEOTIDE SEQUENCE [LARGE SCALE GENOMIC DNA]</scope>
</reference>
<feature type="domain" description="Peptidase S26" evidence="4">
    <location>
        <begin position="23"/>
        <end position="173"/>
    </location>
</feature>
<keyword evidence="3" id="KW-0812">Transmembrane</keyword>
<name>G2DBS5_9GAMM</name>
<evidence type="ECO:0000259" key="4">
    <source>
        <dbReference type="Pfam" id="PF10502"/>
    </source>
</evidence>
<evidence type="ECO:0000256" key="3">
    <source>
        <dbReference type="RuleBase" id="RU362042"/>
    </source>
</evidence>
<dbReference type="SUPFAM" id="SSF51306">
    <property type="entry name" value="LexA/Signal peptidase"/>
    <property type="match status" value="1"/>
</dbReference>
<dbReference type="NCBIfam" id="TIGR02227">
    <property type="entry name" value="sigpep_I_bact"/>
    <property type="match status" value="1"/>
</dbReference>
<dbReference type="PANTHER" id="PTHR43390:SF1">
    <property type="entry name" value="CHLOROPLAST PROCESSING PEPTIDASE"/>
    <property type="match status" value="1"/>
</dbReference>
<dbReference type="InterPro" id="IPR000223">
    <property type="entry name" value="Pept_S26A_signal_pept_1"/>
</dbReference>